<name>A0A5J4UTM7_9EUKA</name>
<dbReference type="AlphaFoldDB" id="A0A5J4UTM7"/>
<sequence length="159" mass="18360">MNGLRVIRVNLEREVAHNCVFEVISGELSLIDIHIKDINITQKYNENNSLQQRRRKKKGLIEIKEKEQDLCIEKSSITNVSITTINKGQRMIQIMVNVSHLKLRDRTFLGKVCTSIRSAIRAYPTDPNTIDVEEILFKGQRDGQRINGCAVYVDMRDFD</sequence>
<gene>
    <name evidence="1" type="ORF">EZS28_031142</name>
</gene>
<dbReference type="Proteomes" id="UP000324800">
    <property type="component" value="Unassembled WGS sequence"/>
</dbReference>
<reference evidence="1 2" key="1">
    <citation type="submission" date="2019-03" db="EMBL/GenBank/DDBJ databases">
        <title>Single cell metagenomics reveals metabolic interactions within the superorganism composed of flagellate Streblomastix strix and complex community of Bacteroidetes bacteria on its surface.</title>
        <authorList>
            <person name="Treitli S.C."/>
            <person name="Kolisko M."/>
            <person name="Husnik F."/>
            <person name="Keeling P."/>
            <person name="Hampl V."/>
        </authorList>
    </citation>
    <scope>NUCLEOTIDE SEQUENCE [LARGE SCALE GENOMIC DNA]</scope>
    <source>
        <strain evidence="1">ST1C</strain>
    </source>
</reference>
<protein>
    <submittedName>
        <fullName evidence="1">Uncharacterized protein</fullName>
    </submittedName>
</protein>
<dbReference type="EMBL" id="SNRW01012843">
    <property type="protein sequence ID" value="KAA6373331.1"/>
    <property type="molecule type" value="Genomic_DNA"/>
</dbReference>
<comment type="caution">
    <text evidence="1">The sequence shown here is derived from an EMBL/GenBank/DDBJ whole genome shotgun (WGS) entry which is preliminary data.</text>
</comment>
<organism evidence="1 2">
    <name type="scientific">Streblomastix strix</name>
    <dbReference type="NCBI Taxonomy" id="222440"/>
    <lineage>
        <taxon>Eukaryota</taxon>
        <taxon>Metamonada</taxon>
        <taxon>Preaxostyla</taxon>
        <taxon>Oxymonadida</taxon>
        <taxon>Streblomastigidae</taxon>
        <taxon>Streblomastix</taxon>
    </lineage>
</organism>
<accession>A0A5J4UTM7</accession>
<proteinExistence type="predicted"/>
<feature type="non-terminal residue" evidence="1">
    <location>
        <position position="159"/>
    </location>
</feature>
<evidence type="ECO:0000313" key="2">
    <source>
        <dbReference type="Proteomes" id="UP000324800"/>
    </source>
</evidence>
<evidence type="ECO:0000313" key="1">
    <source>
        <dbReference type="EMBL" id="KAA6373331.1"/>
    </source>
</evidence>